<dbReference type="AlphaFoldDB" id="A0AAP0PY75"/>
<accession>A0AAP0PY75</accession>
<evidence type="ECO:0000313" key="1">
    <source>
        <dbReference type="EMBL" id="KAK9160747.1"/>
    </source>
</evidence>
<proteinExistence type="predicted"/>
<dbReference type="EMBL" id="JBBNAF010000003">
    <property type="protein sequence ID" value="KAK9160747.1"/>
    <property type="molecule type" value="Genomic_DNA"/>
</dbReference>
<organism evidence="1 2">
    <name type="scientific">Stephania yunnanensis</name>
    <dbReference type="NCBI Taxonomy" id="152371"/>
    <lineage>
        <taxon>Eukaryota</taxon>
        <taxon>Viridiplantae</taxon>
        <taxon>Streptophyta</taxon>
        <taxon>Embryophyta</taxon>
        <taxon>Tracheophyta</taxon>
        <taxon>Spermatophyta</taxon>
        <taxon>Magnoliopsida</taxon>
        <taxon>Ranunculales</taxon>
        <taxon>Menispermaceae</taxon>
        <taxon>Menispermoideae</taxon>
        <taxon>Cissampelideae</taxon>
        <taxon>Stephania</taxon>
    </lineage>
</organism>
<keyword evidence="2" id="KW-1185">Reference proteome</keyword>
<dbReference type="Proteomes" id="UP001420932">
    <property type="component" value="Unassembled WGS sequence"/>
</dbReference>
<evidence type="ECO:0000313" key="2">
    <source>
        <dbReference type="Proteomes" id="UP001420932"/>
    </source>
</evidence>
<reference evidence="1 2" key="1">
    <citation type="submission" date="2024-01" db="EMBL/GenBank/DDBJ databases">
        <title>Genome assemblies of Stephania.</title>
        <authorList>
            <person name="Yang L."/>
        </authorList>
    </citation>
    <scope>NUCLEOTIDE SEQUENCE [LARGE SCALE GENOMIC DNA]</scope>
    <source>
        <strain evidence="1">YNDBR</strain>
        <tissue evidence="1">Leaf</tissue>
    </source>
</reference>
<sequence>MMQIREEIDEIQREWFIPFLETSSEVSREEIIELTLVDDDLSIEEEWYKEIEQNCMLNLHDCTIIEEAEKEVEHIQERSYKPYEDKKEDQPLVMMNPSRILMKFEMGIEKEGRLEILYGVDNYVLDSQDYMDTYVLEDHNELKIQNEGMPISLPRVMMNLFVLDYSQVVGVM</sequence>
<name>A0AAP0PY75_9MAGN</name>
<gene>
    <name evidence="1" type="ORF">Syun_007088</name>
</gene>
<protein>
    <submittedName>
        <fullName evidence="1">Uncharacterized protein</fullName>
    </submittedName>
</protein>
<comment type="caution">
    <text evidence="1">The sequence shown here is derived from an EMBL/GenBank/DDBJ whole genome shotgun (WGS) entry which is preliminary data.</text>
</comment>